<gene>
    <name evidence="1" type="ORF">EJ03DRAFT_280674</name>
</gene>
<proteinExistence type="predicted"/>
<evidence type="ECO:0008006" key="3">
    <source>
        <dbReference type="Google" id="ProtNLM"/>
    </source>
</evidence>
<evidence type="ECO:0000313" key="2">
    <source>
        <dbReference type="Proteomes" id="UP000799436"/>
    </source>
</evidence>
<evidence type="ECO:0000313" key="1">
    <source>
        <dbReference type="EMBL" id="KAF2765136.1"/>
    </source>
</evidence>
<accession>A0A6G1KWY1</accession>
<dbReference type="SUPFAM" id="SSF89372">
    <property type="entry name" value="Fucose-specific lectin"/>
    <property type="match status" value="1"/>
</dbReference>
<dbReference type="EMBL" id="ML995900">
    <property type="protein sequence ID" value="KAF2765136.1"/>
    <property type="molecule type" value="Genomic_DNA"/>
</dbReference>
<protein>
    <recommendedName>
        <fullName evidence="3">Fucose-specific lectin</fullName>
    </recommendedName>
</protein>
<dbReference type="Proteomes" id="UP000799436">
    <property type="component" value="Unassembled WGS sequence"/>
</dbReference>
<dbReference type="Gene3D" id="2.120.10.70">
    <property type="entry name" value="Fucose-specific lectin"/>
    <property type="match status" value="1"/>
</dbReference>
<reference evidence="1" key="1">
    <citation type="journal article" date="2020" name="Stud. Mycol.">
        <title>101 Dothideomycetes genomes: a test case for predicting lifestyles and emergence of pathogens.</title>
        <authorList>
            <person name="Haridas S."/>
            <person name="Albert R."/>
            <person name="Binder M."/>
            <person name="Bloem J."/>
            <person name="Labutti K."/>
            <person name="Salamov A."/>
            <person name="Andreopoulos B."/>
            <person name="Baker S."/>
            <person name="Barry K."/>
            <person name="Bills G."/>
            <person name="Bluhm B."/>
            <person name="Cannon C."/>
            <person name="Castanera R."/>
            <person name="Culley D."/>
            <person name="Daum C."/>
            <person name="Ezra D."/>
            <person name="Gonzalez J."/>
            <person name="Henrissat B."/>
            <person name="Kuo A."/>
            <person name="Liang C."/>
            <person name="Lipzen A."/>
            <person name="Lutzoni F."/>
            <person name="Magnuson J."/>
            <person name="Mondo S."/>
            <person name="Nolan M."/>
            <person name="Ohm R."/>
            <person name="Pangilinan J."/>
            <person name="Park H.-J."/>
            <person name="Ramirez L."/>
            <person name="Alfaro M."/>
            <person name="Sun H."/>
            <person name="Tritt A."/>
            <person name="Yoshinaga Y."/>
            <person name="Zwiers L.-H."/>
            <person name="Turgeon B."/>
            <person name="Goodwin S."/>
            <person name="Spatafora J."/>
            <person name="Crous P."/>
            <person name="Grigoriev I."/>
        </authorList>
    </citation>
    <scope>NUCLEOTIDE SEQUENCE</scope>
    <source>
        <strain evidence="1">CBS 116005</strain>
    </source>
</reference>
<keyword evidence="2" id="KW-1185">Reference proteome</keyword>
<sequence length="348" mass="38404">MSDVDPRYSIGGAIDPAYFSTRGAFNGSGIAFASQSFSPNIQTSTHGIATVYFQYYDGIVRFVQLSADGEWQGGDISTIVASDAKNSTPLSAVSYSVNGTSTWHLFYIDRMNRVRQRSNSNMTNFWTDGPVNFANIMAYFANQAGMQACWYGQGLHLWCATNETTFQQWIWHAGTDKWTYEQDWSDKNGHAGVGCYSWGSGAMAYVMFVNTQDTVEFWWKDTDTNRTSTKEHPINAWTNSSISIPNVNPATSMGYTIFFYAQAADTNLIKGYNVSWNAENTSLVGSLFDVADTPDLSGTRFGMSALPTLSNGSDLLVFFQENGSDVSQYTRDLVGGIWSHAALPIPGD</sequence>
<dbReference type="AlphaFoldDB" id="A0A6G1KWY1"/>
<name>A0A6G1KWY1_9PEZI</name>
<organism evidence="1 2">
    <name type="scientific">Teratosphaeria nubilosa</name>
    <dbReference type="NCBI Taxonomy" id="161662"/>
    <lineage>
        <taxon>Eukaryota</taxon>
        <taxon>Fungi</taxon>
        <taxon>Dikarya</taxon>
        <taxon>Ascomycota</taxon>
        <taxon>Pezizomycotina</taxon>
        <taxon>Dothideomycetes</taxon>
        <taxon>Dothideomycetidae</taxon>
        <taxon>Mycosphaerellales</taxon>
        <taxon>Teratosphaeriaceae</taxon>
        <taxon>Teratosphaeria</taxon>
    </lineage>
</organism>
<dbReference type="OrthoDB" id="3923199at2759"/>